<evidence type="ECO:0000259" key="1">
    <source>
        <dbReference type="Pfam" id="PF13643"/>
    </source>
</evidence>
<dbReference type="InterPro" id="IPR025285">
    <property type="entry name" value="DUF4145"/>
</dbReference>
<feature type="domain" description="DUF4145" evidence="1">
    <location>
        <begin position="103"/>
        <end position="189"/>
    </location>
</feature>
<organism evidence="2 3">
    <name type="scientific">Pedobacter ureilyticus</name>
    <dbReference type="NCBI Taxonomy" id="1393051"/>
    <lineage>
        <taxon>Bacteria</taxon>
        <taxon>Pseudomonadati</taxon>
        <taxon>Bacteroidota</taxon>
        <taxon>Sphingobacteriia</taxon>
        <taxon>Sphingobacteriales</taxon>
        <taxon>Sphingobacteriaceae</taxon>
        <taxon>Pedobacter</taxon>
    </lineage>
</organism>
<reference evidence="2 3" key="1">
    <citation type="submission" date="2024-12" db="EMBL/GenBank/DDBJ databases">
        <authorList>
            <person name="Hu S."/>
        </authorList>
    </citation>
    <scope>NUCLEOTIDE SEQUENCE [LARGE SCALE GENOMIC DNA]</scope>
    <source>
        <strain evidence="2 3">THG-T11</strain>
    </source>
</reference>
<accession>A0ABW9J9R5</accession>
<keyword evidence="3" id="KW-1185">Reference proteome</keyword>
<name>A0ABW9J9R5_9SPHI</name>
<sequence length="294" mass="33915">MKEYCGHCNTNTNHIVVKSEKKGSTPDANFDWSEEYAIIKCMGCDSLQFRTTYSDETMISWNHEEQEEFYYDIVKYFPKNIVGYKALENSYNIPDKIRVVYNESVEALKNDCYLLCAVGLRAVIEAICIDQGITGRNLEIKINNLVRSKLITEKDSGRLHSIRFLGNDSVHDMEVPKESKIRIALNIIEHLINNLYLIDIDANEHLDTIINNYDDFKNLLRSKFISINSVTELSIKEILGKKYRRIESTYIPNFTQQLIDEINAGTFQYLKIGAVKPSSIETSDVQHFIIESPF</sequence>
<dbReference type="Proteomes" id="UP001517247">
    <property type="component" value="Unassembled WGS sequence"/>
</dbReference>
<comment type="caution">
    <text evidence="2">The sequence shown here is derived from an EMBL/GenBank/DDBJ whole genome shotgun (WGS) entry which is preliminary data.</text>
</comment>
<dbReference type="RefSeq" id="WP_138723720.1">
    <property type="nucleotide sequence ID" value="NZ_SSHJ02000007.1"/>
</dbReference>
<proteinExistence type="predicted"/>
<protein>
    <submittedName>
        <fullName evidence="2">DUF4145 domain-containing protein</fullName>
    </submittedName>
</protein>
<evidence type="ECO:0000313" key="2">
    <source>
        <dbReference type="EMBL" id="MFN0256627.1"/>
    </source>
</evidence>
<gene>
    <name evidence="2" type="ORF">E6A44_013650</name>
</gene>
<evidence type="ECO:0000313" key="3">
    <source>
        <dbReference type="Proteomes" id="UP001517247"/>
    </source>
</evidence>
<dbReference type="Pfam" id="PF13643">
    <property type="entry name" value="DUF4145"/>
    <property type="match status" value="1"/>
</dbReference>
<dbReference type="EMBL" id="SSHJ02000007">
    <property type="protein sequence ID" value="MFN0256627.1"/>
    <property type="molecule type" value="Genomic_DNA"/>
</dbReference>